<evidence type="ECO:0000256" key="1">
    <source>
        <dbReference type="ARBA" id="ARBA00022898"/>
    </source>
</evidence>
<evidence type="ECO:0000313" key="5">
    <source>
        <dbReference type="Proteomes" id="UP000217199"/>
    </source>
</evidence>
<comment type="caution">
    <text evidence="4">The sequence shown here is derived from an EMBL/GenBank/DDBJ whole genome shotgun (WGS) entry which is preliminary data.</text>
</comment>
<dbReference type="PANTHER" id="PTHR10146:SF14">
    <property type="entry name" value="PYRIDOXAL PHOSPHATE HOMEOSTASIS PROTEIN"/>
    <property type="match status" value="1"/>
</dbReference>
<evidence type="ECO:0000256" key="3">
    <source>
        <dbReference type="SAM" id="MobiDB-lite"/>
    </source>
</evidence>
<dbReference type="Gene3D" id="3.20.20.10">
    <property type="entry name" value="Alanine racemase"/>
    <property type="match status" value="1"/>
</dbReference>
<evidence type="ECO:0000313" key="4">
    <source>
        <dbReference type="EMBL" id="PAV16300.1"/>
    </source>
</evidence>
<dbReference type="NCBIfam" id="TIGR00044">
    <property type="entry name" value="YggS family pyridoxal phosphate-dependent enzyme"/>
    <property type="match status" value="1"/>
</dbReference>
<dbReference type="GO" id="GO:0030170">
    <property type="term" value="F:pyridoxal phosphate binding"/>
    <property type="evidence" value="ECO:0007669"/>
    <property type="project" value="UniProtKB-UniRule"/>
</dbReference>
<protein>
    <recommendedName>
        <fullName evidence="2">Pyridoxal phosphate homeostasis protein</fullName>
        <shortName evidence="2">PLP homeostasis protein</shortName>
    </recommendedName>
</protein>
<name>A0A286U9Q0_9AGAM</name>
<dbReference type="CDD" id="cd06822">
    <property type="entry name" value="PLPDE_III_YBL036c_euk"/>
    <property type="match status" value="1"/>
</dbReference>
<proteinExistence type="inferred from homology"/>
<feature type="region of interest" description="Disordered" evidence="3">
    <location>
        <begin position="186"/>
        <end position="234"/>
    </location>
</feature>
<sequence>MTWIWNRISRSSSVRNIIKKVSLPPLPTTTRMASTTTSLTLNAERTQELSENLSEIRQRVTNVVSQNTLDTTNNEGQGRQPLLVAVSKYKPASDVLACYENGQRDFGENYVQELVDKAKELPKDIRWHFIGTFQTNKAKLLAGISNLYSIQTISSIKAASAINKALPPSRDSNPLNVLLQVNTSNEDVKSGLPPLSPSHSPTSAVSDSGIRSNSSSSNSNEPSSDADENNDDPQPLVTLALHILSNCPRLRLQGLMTIGSLQESLSSGSAEVNKDFETLRQTKDTLESILVSRSQGEAQRAQEGRKWGEDGRLLMSMGMSSDFEAALKAGSDIVRVGTGIFGARHKKGEQ</sequence>
<dbReference type="PANTHER" id="PTHR10146">
    <property type="entry name" value="PROLINE SYNTHETASE CO-TRANSCRIBED BACTERIAL HOMOLOG PROTEIN"/>
    <property type="match status" value="1"/>
</dbReference>
<dbReference type="Proteomes" id="UP000217199">
    <property type="component" value="Unassembled WGS sequence"/>
</dbReference>
<comment type="function">
    <text evidence="2">Pyridoxal 5'-phosphate (PLP)-binding protein, which may be involved in intracellular homeostatic regulation of pyridoxal 5'-phosphate (PLP), the active form of vitamin B6.</text>
</comment>
<dbReference type="OrthoDB" id="10264196at2759"/>
<keyword evidence="1 2" id="KW-0663">Pyridoxal phosphate</keyword>
<reference evidence="4 5" key="1">
    <citation type="journal article" date="2017" name="Mol. Ecol.">
        <title>Comparative and population genomic landscape of Phellinus noxius: A hypervariable fungus causing root rot in trees.</title>
        <authorList>
            <person name="Chung C.L."/>
            <person name="Lee T.J."/>
            <person name="Akiba M."/>
            <person name="Lee H.H."/>
            <person name="Kuo T.H."/>
            <person name="Liu D."/>
            <person name="Ke H.M."/>
            <person name="Yokoi T."/>
            <person name="Roa M.B."/>
            <person name="Lu M.J."/>
            <person name="Chang Y.Y."/>
            <person name="Ann P.J."/>
            <person name="Tsai J.N."/>
            <person name="Chen C.Y."/>
            <person name="Tzean S.S."/>
            <person name="Ota Y."/>
            <person name="Hattori T."/>
            <person name="Sahashi N."/>
            <person name="Liou R.F."/>
            <person name="Kikuchi T."/>
            <person name="Tsai I.J."/>
        </authorList>
    </citation>
    <scope>NUCLEOTIDE SEQUENCE [LARGE SCALE GENOMIC DNA]</scope>
    <source>
        <strain evidence="4 5">FFPRI411160</strain>
    </source>
</reference>
<dbReference type="InterPro" id="IPR029066">
    <property type="entry name" value="PLP-binding_barrel"/>
</dbReference>
<evidence type="ECO:0000256" key="2">
    <source>
        <dbReference type="HAMAP-Rule" id="MF_03225"/>
    </source>
</evidence>
<feature type="compositionally biased region" description="Low complexity" evidence="3">
    <location>
        <begin position="190"/>
        <end position="223"/>
    </location>
</feature>
<gene>
    <name evidence="4" type="ORF">PNOK_0792000</name>
</gene>
<dbReference type="HAMAP" id="MF_02087">
    <property type="entry name" value="PLP_homeostasis"/>
    <property type="match status" value="1"/>
</dbReference>
<dbReference type="InterPro" id="IPR011078">
    <property type="entry name" value="PyrdxlP_homeostasis"/>
</dbReference>
<dbReference type="FunCoup" id="A0A286U9Q0">
    <property type="interactions" value="239"/>
</dbReference>
<feature type="modified residue" description="N6-(pyridoxal phosphate)lysine" evidence="2">
    <location>
        <position position="88"/>
    </location>
</feature>
<dbReference type="STRING" id="2282107.A0A286U9Q0"/>
<accession>A0A286U9Q0</accession>
<dbReference type="AlphaFoldDB" id="A0A286U9Q0"/>
<organism evidence="4 5">
    <name type="scientific">Pyrrhoderma noxium</name>
    <dbReference type="NCBI Taxonomy" id="2282107"/>
    <lineage>
        <taxon>Eukaryota</taxon>
        <taxon>Fungi</taxon>
        <taxon>Dikarya</taxon>
        <taxon>Basidiomycota</taxon>
        <taxon>Agaricomycotina</taxon>
        <taxon>Agaricomycetes</taxon>
        <taxon>Hymenochaetales</taxon>
        <taxon>Hymenochaetaceae</taxon>
        <taxon>Pyrrhoderma</taxon>
    </lineage>
</organism>
<keyword evidence="5" id="KW-1185">Reference proteome</keyword>
<dbReference type="InParanoid" id="A0A286U9Q0"/>
<dbReference type="EMBL" id="NBII01000008">
    <property type="protein sequence ID" value="PAV16300.1"/>
    <property type="molecule type" value="Genomic_DNA"/>
</dbReference>
<dbReference type="SUPFAM" id="SSF51419">
    <property type="entry name" value="PLP-binding barrel"/>
    <property type="match status" value="2"/>
</dbReference>
<comment type="similarity">
    <text evidence="2">Belongs to the pyridoxal phosphate-binding protein YggS/PROSC family.</text>
</comment>